<dbReference type="InterPro" id="IPR036866">
    <property type="entry name" value="RibonucZ/Hydroxyglut_hydro"/>
</dbReference>
<dbReference type="GO" id="GO:0004521">
    <property type="term" value="F:RNA endonuclease activity"/>
    <property type="evidence" value="ECO:0007669"/>
    <property type="project" value="TreeGrafter"/>
</dbReference>
<keyword evidence="1 3" id="KW-0378">Hydrolase</keyword>
<dbReference type="InterPro" id="IPR050698">
    <property type="entry name" value="MBL"/>
</dbReference>
<dbReference type="EC" id="3.-.-.-" evidence="3"/>
<dbReference type="Pfam" id="PF10996">
    <property type="entry name" value="Beta-Casp"/>
    <property type="match status" value="1"/>
</dbReference>
<dbReference type="InterPro" id="IPR001279">
    <property type="entry name" value="Metallo-B-lactamas"/>
</dbReference>
<dbReference type="Pfam" id="PF00753">
    <property type="entry name" value="Lactamase_B"/>
    <property type="match status" value="1"/>
</dbReference>
<dbReference type="InterPro" id="IPR022712">
    <property type="entry name" value="Beta_Casp"/>
</dbReference>
<evidence type="ECO:0000313" key="3">
    <source>
        <dbReference type="EMBL" id="WOO42844.1"/>
    </source>
</evidence>
<dbReference type="SMART" id="SM00849">
    <property type="entry name" value="Lactamase_B"/>
    <property type="match status" value="1"/>
</dbReference>
<keyword evidence="4" id="KW-1185">Reference proteome</keyword>
<proteinExistence type="predicted"/>
<reference evidence="3 4" key="1">
    <citation type="submission" date="2023-10" db="EMBL/GenBank/DDBJ databases">
        <title>Rubellicoccus peritrichatus gen. nov., sp. nov., isolated from an algae of coral reef tank.</title>
        <authorList>
            <person name="Luo J."/>
        </authorList>
    </citation>
    <scope>NUCLEOTIDE SEQUENCE [LARGE SCALE GENOMIC DNA]</scope>
    <source>
        <strain evidence="3 4">CR14</strain>
    </source>
</reference>
<evidence type="ECO:0000256" key="1">
    <source>
        <dbReference type="ARBA" id="ARBA00022801"/>
    </source>
</evidence>
<name>A0AAQ3LIN7_9BACT</name>
<accession>A0AAQ3LIN7</accession>
<dbReference type="Pfam" id="PF07521">
    <property type="entry name" value="RMMBL"/>
    <property type="match status" value="1"/>
</dbReference>
<dbReference type="EMBL" id="CP136920">
    <property type="protein sequence ID" value="WOO42844.1"/>
    <property type="molecule type" value="Genomic_DNA"/>
</dbReference>
<dbReference type="PANTHER" id="PTHR11203">
    <property type="entry name" value="CLEAVAGE AND POLYADENYLATION SPECIFICITY FACTOR FAMILY MEMBER"/>
    <property type="match status" value="1"/>
</dbReference>
<dbReference type="GO" id="GO:0016787">
    <property type="term" value="F:hydrolase activity"/>
    <property type="evidence" value="ECO:0007669"/>
    <property type="project" value="UniProtKB-KW"/>
</dbReference>
<dbReference type="Proteomes" id="UP001304300">
    <property type="component" value="Chromosome"/>
</dbReference>
<dbReference type="RefSeq" id="WP_317835374.1">
    <property type="nucleotide sequence ID" value="NZ_CP136920.1"/>
</dbReference>
<evidence type="ECO:0000313" key="4">
    <source>
        <dbReference type="Proteomes" id="UP001304300"/>
    </source>
</evidence>
<dbReference type="KEGG" id="puo:RZN69_07045"/>
<dbReference type="Gene3D" id="3.60.15.10">
    <property type="entry name" value="Ribonuclease Z/Hydroxyacylglutathione hydrolase-like"/>
    <property type="match status" value="1"/>
</dbReference>
<dbReference type="Gene3D" id="3.40.50.10890">
    <property type="match status" value="1"/>
</dbReference>
<sequence>MKLTDLNRYRRIGASSTLLEIGPHRVLIDAGMDPKEIGYAAIPDYSLIGDAPLDLILLTHCHLDHLGSLPMIVRDHPEATVACSRPSHFLAARMLRNSYNVMRRQKEELAITEYPLYTKADIQKLDEIMLPVPFGQMKKFGSEGQDLEVTFFPAGHVAGAAGIRLVYKHRKIFITGDVLFTDQRTLPGADFPEEDFDTIILETTRGRTDRTPETSRETETARFLKTIRNTLQHGGSVLIPTFALGRMQEVLTLLRDAQRDGDIPESPVICSGLGLDLVDYFDAIARKTGAVRFHRSVLKELGVRTINRYPQPGRNVPEKGIYLLSSGMLVEHTPSYIAASCMLEHPENAVCFVGYCDPETPGGKLLASHHDDSFLFETLDYSCKIRAAIEQFDLSGHADRDELLNFALSRNPRAVVLAHGDPEAREWFDDAFAEHAPNIKVTDPIPSEQYQV</sequence>
<protein>
    <submittedName>
        <fullName evidence="3">MBL fold metallo-hydrolase</fullName>
        <ecNumber evidence="3">3.-.-.-</ecNumber>
    </submittedName>
</protein>
<organism evidence="3 4">
    <name type="scientific">Rubellicoccus peritrichatus</name>
    <dbReference type="NCBI Taxonomy" id="3080537"/>
    <lineage>
        <taxon>Bacteria</taxon>
        <taxon>Pseudomonadati</taxon>
        <taxon>Verrucomicrobiota</taxon>
        <taxon>Opitutia</taxon>
        <taxon>Puniceicoccales</taxon>
        <taxon>Cerasicoccaceae</taxon>
        <taxon>Rubellicoccus</taxon>
    </lineage>
</organism>
<evidence type="ECO:0000259" key="2">
    <source>
        <dbReference type="SMART" id="SM00849"/>
    </source>
</evidence>
<dbReference type="InterPro" id="IPR011108">
    <property type="entry name" value="RMMBL"/>
</dbReference>
<dbReference type="PANTHER" id="PTHR11203:SF37">
    <property type="entry name" value="INTEGRATOR COMPLEX SUBUNIT 11"/>
    <property type="match status" value="1"/>
</dbReference>
<feature type="domain" description="Metallo-beta-lactamase" evidence="2">
    <location>
        <begin position="13"/>
        <end position="227"/>
    </location>
</feature>
<dbReference type="AlphaFoldDB" id="A0AAQ3LIN7"/>
<dbReference type="SUPFAM" id="SSF56281">
    <property type="entry name" value="Metallo-hydrolase/oxidoreductase"/>
    <property type="match status" value="1"/>
</dbReference>
<gene>
    <name evidence="3" type="ORF">RZN69_07045</name>
</gene>